<dbReference type="EMBL" id="CP036280">
    <property type="protein sequence ID" value="QDU72111.1"/>
    <property type="molecule type" value="Genomic_DNA"/>
</dbReference>
<dbReference type="AlphaFoldDB" id="A0A518BYR0"/>
<dbReference type="GO" id="GO:0035438">
    <property type="term" value="F:cyclic-di-GMP binding"/>
    <property type="evidence" value="ECO:0007669"/>
    <property type="project" value="InterPro"/>
</dbReference>
<proteinExistence type="predicted"/>
<dbReference type="Pfam" id="PF07238">
    <property type="entry name" value="PilZ"/>
    <property type="match status" value="1"/>
</dbReference>
<sequence>MYTLLRARQSGKKRYDWTGHIYDISISGMRFELDSPLPHGQRIEIRGMLPGEHHTTFCATGHVVRLHGAEDNDPGPARMAMSFETFESQIDRRRLAEYLQRTADTLADRVAA</sequence>
<protein>
    <submittedName>
        <fullName evidence="2">PilZ domain protein</fullName>
    </submittedName>
</protein>
<dbReference type="KEGG" id="mcad:Pan265_19730"/>
<gene>
    <name evidence="2" type="ORF">Pan265_19730</name>
</gene>
<accession>A0A518BYR0</accession>
<dbReference type="SUPFAM" id="SSF141371">
    <property type="entry name" value="PilZ domain-like"/>
    <property type="match status" value="1"/>
</dbReference>
<evidence type="ECO:0000313" key="3">
    <source>
        <dbReference type="Proteomes" id="UP000320386"/>
    </source>
</evidence>
<keyword evidence="3" id="KW-1185">Reference proteome</keyword>
<reference evidence="2 3" key="1">
    <citation type="submission" date="2019-02" db="EMBL/GenBank/DDBJ databases">
        <title>Deep-cultivation of Planctomycetes and their phenomic and genomic characterization uncovers novel biology.</title>
        <authorList>
            <person name="Wiegand S."/>
            <person name="Jogler M."/>
            <person name="Boedeker C."/>
            <person name="Pinto D."/>
            <person name="Vollmers J."/>
            <person name="Rivas-Marin E."/>
            <person name="Kohn T."/>
            <person name="Peeters S.H."/>
            <person name="Heuer A."/>
            <person name="Rast P."/>
            <person name="Oberbeckmann S."/>
            <person name="Bunk B."/>
            <person name="Jeske O."/>
            <person name="Meyerdierks A."/>
            <person name="Storesund J.E."/>
            <person name="Kallscheuer N."/>
            <person name="Luecker S."/>
            <person name="Lage O.M."/>
            <person name="Pohl T."/>
            <person name="Merkel B.J."/>
            <person name="Hornburger P."/>
            <person name="Mueller R.-W."/>
            <person name="Bruemmer F."/>
            <person name="Labrenz M."/>
            <person name="Spormann A.M."/>
            <person name="Op den Camp H."/>
            <person name="Overmann J."/>
            <person name="Amann R."/>
            <person name="Jetten M.S.M."/>
            <person name="Mascher T."/>
            <person name="Medema M.H."/>
            <person name="Devos D.P."/>
            <person name="Kaster A.-K."/>
            <person name="Ovreas L."/>
            <person name="Rohde M."/>
            <person name="Galperin M.Y."/>
            <person name="Jogler C."/>
        </authorList>
    </citation>
    <scope>NUCLEOTIDE SEQUENCE [LARGE SCALE GENOMIC DNA]</scope>
    <source>
        <strain evidence="2 3">Pan265</strain>
    </source>
</reference>
<evidence type="ECO:0000259" key="1">
    <source>
        <dbReference type="Pfam" id="PF07238"/>
    </source>
</evidence>
<name>A0A518BYR0_9BACT</name>
<dbReference type="Proteomes" id="UP000320386">
    <property type="component" value="Chromosome"/>
</dbReference>
<dbReference type="InterPro" id="IPR009875">
    <property type="entry name" value="PilZ_domain"/>
</dbReference>
<organism evidence="2 3">
    <name type="scientific">Mucisphaera calidilacus</name>
    <dbReference type="NCBI Taxonomy" id="2527982"/>
    <lineage>
        <taxon>Bacteria</taxon>
        <taxon>Pseudomonadati</taxon>
        <taxon>Planctomycetota</taxon>
        <taxon>Phycisphaerae</taxon>
        <taxon>Phycisphaerales</taxon>
        <taxon>Phycisphaeraceae</taxon>
        <taxon>Mucisphaera</taxon>
    </lineage>
</organism>
<feature type="domain" description="PilZ" evidence="1">
    <location>
        <begin position="12"/>
        <end position="100"/>
    </location>
</feature>
<evidence type="ECO:0000313" key="2">
    <source>
        <dbReference type="EMBL" id="QDU72111.1"/>
    </source>
</evidence>
<dbReference type="Gene3D" id="2.40.10.220">
    <property type="entry name" value="predicted glycosyltransferase like domains"/>
    <property type="match status" value="1"/>
</dbReference>